<sequence length="30" mass="3408">MNRPGRILPHRLKQGFSLQGPRGERIPPQA</sequence>
<evidence type="ECO:0000313" key="3">
    <source>
        <dbReference type="Proteomes" id="UP000182719"/>
    </source>
</evidence>
<dbReference type="AlphaFoldDB" id="A0A1H7S2M9"/>
<organism evidence="2 3">
    <name type="scientific">Stigmatella aurantiaca</name>
    <dbReference type="NCBI Taxonomy" id="41"/>
    <lineage>
        <taxon>Bacteria</taxon>
        <taxon>Pseudomonadati</taxon>
        <taxon>Myxococcota</taxon>
        <taxon>Myxococcia</taxon>
        <taxon>Myxococcales</taxon>
        <taxon>Cystobacterineae</taxon>
        <taxon>Archangiaceae</taxon>
        <taxon>Stigmatella</taxon>
    </lineage>
</organism>
<name>A0A1H7S2M9_STIAU</name>
<dbReference type="EMBL" id="FOAP01000007">
    <property type="protein sequence ID" value="SEL66871.1"/>
    <property type="molecule type" value="Genomic_DNA"/>
</dbReference>
<feature type="region of interest" description="Disordered" evidence="1">
    <location>
        <begin position="1"/>
        <end position="30"/>
    </location>
</feature>
<evidence type="ECO:0000256" key="1">
    <source>
        <dbReference type="SAM" id="MobiDB-lite"/>
    </source>
</evidence>
<evidence type="ECO:0000313" key="2">
    <source>
        <dbReference type="EMBL" id="SEL66871.1"/>
    </source>
</evidence>
<gene>
    <name evidence="2" type="ORF">SAMN05444354_107291</name>
</gene>
<protein>
    <submittedName>
        <fullName evidence="2">Uncharacterized protein</fullName>
    </submittedName>
</protein>
<keyword evidence="3" id="KW-1185">Reference proteome</keyword>
<dbReference type="Proteomes" id="UP000182719">
    <property type="component" value="Unassembled WGS sequence"/>
</dbReference>
<reference evidence="3" key="1">
    <citation type="submission" date="2016-10" db="EMBL/GenBank/DDBJ databases">
        <authorList>
            <person name="Varghese N."/>
            <person name="Submissions S."/>
        </authorList>
    </citation>
    <scope>NUCLEOTIDE SEQUENCE [LARGE SCALE GENOMIC DNA]</scope>
    <source>
        <strain evidence="3">DSM 17044</strain>
    </source>
</reference>
<accession>A0A1H7S2M9</accession>
<proteinExistence type="predicted"/>